<accession>A0A8S5REW4</accession>
<sequence>MFYTQKFNTMMDFYNFITTAPNNKTFHGENDSETNSEDFTGTKDFKQAAELFVNGWDGGIAAINSCGNDFSAPASKAIVRNYYVGGSPNVARAMQGLPDSMRQVYRVPQKQKVLTLFVDMCVAARVNRKRYMECGRYLYQAVREIERQGTRVQIITGFADRIDGKPELIICPEIVLKRASESIDAGRLSFALAHMGMFRRLGFKYIETCPAPDLNNDKAKNYSPWGYGKVAISDEKVKAKFEQKVKKDYKYAACVYMQELCNNSDLTSGEKMVEIIKGAAK</sequence>
<dbReference type="Pfam" id="PF23822">
    <property type="entry name" value="DUF7192"/>
    <property type="match status" value="1"/>
</dbReference>
<organism evidence="2">
    <name type="scientific">virus sp. ctqEG8</name>
    <dbReference type="NCBI Taxonomy" id="2827998"/>
    <lineage>
        <taxon>Viruses</taxon>
    </lineage>
</organism>
<evidence type="ECO:0000313" key="2">
    <source>
        <dbReference type="EMBL" id="DAE29903.1"/>
    </source>
</evidence>
<dbReference type="InterPro" id="IPR055616">
    <property type="entry name" value="DUF7192"/>
</dbReference>
<dbReference type="EMBL" id="BK059100">
    <property type="protein sequence ID" value="DAE29903.1"/>
    <property type="molecule type" value="Genomic_DNA"/>
</dbReference>
<name>A0A8S5REW4_9VIRU</name>
<evidence type="ECO:0000259" key="1">
    <source>
        <dbReference type="Pfam" id="PF23822"/>
    </source>
</evidence>
<proteinExistence type="predicted"/>
<feature type="domain" description="DUF7192" evidence="1">
    <location>
        <begin position="5"/>
        <end position="265"/>
    </location>
</feature>
<reference evidence="2" key="1">
    <citation type="journal article" date="2021" name="Proc. Natl. Acad. Sci. U.S.A.">
        <title>A Catalog of Tens of Thousands of Viruses from Human Metagenomes Reveals Hidden Associations with Chronic Diseases.</title>
        <authorList>
            <person name="Tisza M.J."/>
            <person name="Buck C.B."/>
        </authorList>
    </citation>
    <scope>NUCLEOTIDE SEQUENCE</scope>
    <source>
        <strain evidence="2">CtqEG8</strain>
    </source>
</reference>
<protein>
    <recommendedName>
        <fullName evidence="1">DUF7192 domain-containing protein</fullName>
    </recommendedName>
</protein>